<dbReference type="Proteomes" id="UP000239156">
    <property type="component" value="Unassembled WGS sequence"/>
</dbReference>
<name>A0A2S4UYB3_9BASI</name>
<dbReference type="PANTHER" id="PTHR33069:SF3">
    <property type="entry name" value="DYNEIN HEAVY CHAIN TAIL DOMAIN-CONTAINING PROTEIN"/>
    <property type="match status" value="1"/>
</dbReference>
<accession>A0A2S4UYB3</accession>
<organism evidence="1 2">
    <name type="scientific">Puccinia striiformis</name>
    <dbReference type="NCBI Taxonomy" id="27350"/>
    <lineage>
        <taxon>Eukaryota</taxon>
        <taxon>Fungi</taxon>
        <taxon>Dikarya</taxon>
        <taxon>Basidiomycota</taxon>
        <taxon>Pucciniomycotina</taxon>
        <taxon>Pucciniomycetes</taxon>
        <taxon>Pucciniales</taxon>
        <taxon>Pucciniaceae</taxon>
        <taxon>Puccinia</taxon>
    </lineage>
</organism>
<comment type="caution">
    <text evidence="1">The sequence shown here is derived from an EMBL/GenBank/DDBJ whole genome shotgun (WGS) entry which is preliminary data.</text>
</comment>
<gene>
    <name evidence="1" type="ORF">PSTT_12022</name>
</gene>
<protein>
    <submittedName>
        <fullName evidence="1">Uncharacterized protein</fullName>
    </submittedName>
</protein>
<dbReference type="AlphaFoldDB" id="A0A2S4UYB3"/>
<sequence length="407" mass="45572">MEGWNSSANPFEASVLNTLDLLVHKYEESDYDNGFMTKEQNGLTHDEPDERSKLVDNLQSSHVPSIKAQLVDLLASLNVKDYSKKKSDAGFKLILDKLLALDLTMADTKECIQSATLLIPVDTYDHHLKVFKRFRMRRLVELASGLIESHIPKLFTNCMEMITGNLSTPARGIPRGQPGLPSDLRREVLRETRQCHVITNVIIGWSKISDLEVLKNAWVGGIESLSDIEITDEEGLLHLTIVGRTSQSAHGKLITELAQRTILLIKLMRVLWNKISEGSPTNPPFALDRELNSKTLSLLDNSPAYIVDRFGVVAQNLFDIYHDLDDGNGAIDDGWQIPLRFQINVISMEVESTLDPLGSHLVPSASAFDHPPLESDFKTWLSMWKGQWSTVKNQFLDVLSCSEGANL</sequence>
<evidence type="ECO:0000313" key="2">
    <source>
        <dbReference type="Proteomes" id="UP000239156"/>
    </source>
</evidence>
<keyword evidence="2" id="KW-1185">Reference proteome</keyword>
<dbReference type="VEuPathDB" id="FungiDB:PSHT_11631"/>
<evidence type="ECO:0000313" key="1">
    <source>
        <dbReference type="EMBL" id="POW02267.1"/>
    </source>
</evidence>
<proteinExistence type="predicted"/>
<reference evidence="1" key="1">
    <citation type="submission" date="2017-12" db="EMBL/GenBank/DDBJ databases">
        <title>Gene loss provides genomic basis for host adaptation in cereal stripe rust fungi.</title>
        <authorList>
            <person name="Xia C."/>
        </authorList>
    </citation>
    <scope>NUCLEOTIDE SEQUENCE [LARGE SCALE GENOMIC DNA]</scope>
    <source>
        <strain evidence="1">93-210</strain>
    </source>
</reference>
<dbReference type="EMBL" id="PKSL01000145">
    <property type="protein sequence ID" value="POW02267.1"/>
    <property type="molecule type" value="Genomic_DNA"/>
</dbReference>
<dbReference type="VEuPathDB" id="FungiDB:PSTT_12022"/>
<dbReference type="PANTHER" id="PTHR33069">
    <property type="entry name" value="CHROMOSOME 7, WHOLE GENOME SHOTGUN SEQUENCE-RELATED"/>
    <property type="match status" value="1"/>
</dbReference>